<evidence type="ECO:0000256" key="1">
    <source>
        <dbReference type="SAM" id="MobiDB-lite"/>
    </source>
</evidence>
<dbReference type="EMBL" id="JBHUDK010000014">
    <property type="protein sequence ID" value="MFD1600348.1"/>
    <property type="molecule type" value="Genomic_DNA"/>
</dbReference>
<dbReference type="InterPro" id="IPR006311">
    <property type="entry name" value="TAT_signal"/>
</dbReference>
<dbReference type="RefSeq" id="WP_256421886.1">
    <property type="nucleotide sequence ID" value="NZ_JANHDI010000009.1"/>
</dbReference>
<evidence type="ECO:0000313" key="2">
    <source>
        <dbReference type="EMBL" id="MFD1600348.1"/>
    </source>
</evidence>
<protein>
    <submittedName>
        <fullName evidence="2">Uncharacterized protein</fullName>
    </submittedName>
</protein>
<comment type="caution">
    <text evidence="2">The sequence shown here is derived from an EMBL/GenBank/DDBJ whole genome shotgun (WGS) entry which is preliminary data.</text>
</comment>
<name>A0ABD6CQA5_9EURY</name>
<dbReference type="PROSITE" id="PS51318">
    <property type="entry name" value="TAT"/>
    <property type="match status" value="1"/>
</dbReference>
<dbReference type="PROSITE" id="PS51257">
    <property type="entry name" value="PROKAR_LIPOPROTEIN"/>
    <property type="match status" value="1"/>
</dbReference>
<proteinExistence type="predicted"/>
<keyword evidence="3" id="KW-1185">Reference proteome</keyword>
<organism evidence="2 3">
    <name type="scientific">Halobellus rarus</name>
    <dbReference type="NCBI Taxonomy" id="1126237"/>
    <lineage>
        <taxon>Archaea</taxon>
        <taxon>Methanobacteriati</taxon>
        <taxon>Methanobacteriota</taxon>
        <taxon>Stenosarchaea group</taxon>
        <taxon>Halobacteria</taxon>
        <taxon>Halobacteriales</taxon>
        <taxon>Haloferacaceae</taxon>
        <taxon>Halobellus</taxon>
    </lineage>
</organism>
<feature type="region of interest" description="Disordered" evidence="1">
    <location>
        <begin position="78"/>
        <end position="110"/>
    </location>
</feature>
<reference evidence="2 3" key="1">
    <citation type="journal article" date="2019" name="Int. J. Syst. Evol. Microbiol.">
        <title>The Global Catalogue of Microorganisms (GCM) 10K type strain sequencing project: providing services to taxonomists for standard genome sequencing and annotation.</title>
        <authorList>
            <consortium name="The Broad Institute Genomics Platform"/>
            <consortium name="The Broad Institute Genome Sequencing Center for Infectious Disease"/>
            <person name="Wu L."/>
            <person name="Ma J."/>
        </authorList>
    </citation>
    <scope>NUCLEOTIDE SEQUENCE [LARGE SCALE GENOMIC DNA]</scope>
    <source>
        <strain evidence="2 3">CGMCC 1.12121</strain>
    </source>
</reference>
<feature type="compositionally biased region" description="Basic and acidic residues" evidence="1">
    <location>
        <begin position="90"/>
        <end position="105"/>
    </location>
</feature>
<sequence length="426" mass="46524">MRSRRNVVAGLGTIGVAGLSGCAALPFGNDQSANEDVSLSTRDIGSLAWPESPFPVTVPVSLVNAHRERSRELLAAVPSEPSVPNGAVAEEVRSNRERAADRLDDAPDESWPTEELSVWRGRRNEAACVLGAYRAATGEDDAEAVTEQRQGVRDDLGSFVANHEYRASSPLESVLAHAPIEDLVGDCRRRVRPDPAYPSDPIARPFQAGDAVGRVELARATLADARRLREVYLGGRSETTPQWTALIDASRRLEYATSRTRSSISDFLDREELPFRADLDGTAGRWLFRRASGYVEAKTEEAREHRNDGRFAAAVIEAGQILAGIEALRATINGLRDGAYQSEVTTESVARTADRVQEAMSAIGESENPRMAAQIVRPTLGTFEYVTNLIEEHYADAPRVEGDLAWVELYARAVPAAAEFVVERLE</sequence>
<dbReference type="Proteomes" id="UP001597085">
    <property type="component" value="Unassembled WGS sequence"/>
</dbReference>
<accession>A0ABD6CQA5</accession>
<evidence type="ECO:0000313" key="3">
    <source>
        <dbReference type="Proteomes" id="UP001597085"/>
    </source>
</evidence>
<gene>
    <name evidence="2" type="ORF">ACFSBX_15480</name>
</gene>
<dbReference type="AlphaFoldDB" id="A0ABD6CQA5"/>